<comment type="caution">
    <text evidence="2">The sequence shown here is derived from an EMBL/GenBank/DDBJ whole genome shotgun (WGS) entry which is preliminary data.</text>
</comment>
<dbReference type="AlphaFoldDB" id="A0A432MFR5"/>
<feature type="compositionally biased region" description="Pro residues" evidence="1">
    <location>
        <begin position="405"/>
        <end position="414"/>
    </location>
</feature>
<feature type="compositionally biased region" description="Low complexity" evidence="1">
    <location>
        <begin position="352"/>
        <end position="364"/>
    </location>
</feature>
<feature type="compositionally biased region" description="Pro residues" evidence="1">
    <location>
        <begin position="153"/>
        <end position="175"/>
    </location>
</feature>
<organism evidence="2 3">
    <name type="scientific">Tautonia sociabilis</name>
    <dbReference type="NCBI Taxonomy" id="2080755"/>
    <lineage>
        <taxon>Bacteria</taxon>
        <taxon>Pseudomonadati</taxon>
        <taxon>Planctomycetota</taxon>
        <taxon>Planctomycetia</taxon>
        <taxon>Isosphaerales</taxon>
        <taxon>Isosphaeraceae</taxon>
        <taxon>Tautonia</taxon>
    </lineage>
</organism>
<feature type="region of interest" description="Disordered" evidence="1">
    <location>
        <begin position="34"/>
        <end position="601"/>
    </location>
</feature>
<dbReference type="OrthoDB" id="269673at2"/>
<feature type="compositionally biased region" description="Basic and acidic residues" evidence="1">
    <location>
        <begin position="242"/>
        <end position="258"/>
    </location>
</feature>
<feature type="compositionally biased region" description="Pro residues" evidence="1">
    <location>
        <begin position="218"/>
        <end position="237"/>
    </location>
</feature>
<evidence type="ECO:0000256" key="1">
    <source>
        <dbReference type="SAM" id="MobiDB-lite"/>
    </source>
</evidence>
<dbReference type="RefSeq" id="WP_126727010.1">
    <property type="nucleotide sequence ID" value="NZ_RYZH01000041.1"/>
</dbReference>
<accession>A0A432MFR5</accession>
<protein>
    <submittedName>
        <fullName evidence="2">Uncharacterized protein</fullName>
    </submittedName>
</protein>
<feature type="compositionally biased region" description="Acidic residues" evidence="1">
    <location>
        <begin position="415"/>
        <end position="425"/>
    </location>
</feature>
<dbReference type="EMBL" id="RYZH01000041">
    <property type="protein sequence ID" value="RUL85265.1"/>
    <property type="molecule type" value="Genomic_DNA"/>
</dbReference>
<keyword evidence="3" id="KW-1185">Reference proteome</keyword>
<feature type="compositionally biased region" description="Low complexity" evidence="1">
    <location>
        <begin position="269"/>
        <end position="281"/>
    </location>
</feature>
<proteinExistence type="predicted"/>
<dbReference type="Proteomes" id="UP000280296">
    <property type="component" value="Unassembled WGS sequence"/>
</dbReference>
<feature type="compositionally biased region" description="Low complexity" evidence="1">
    <location>
        <begin position="651"/>
        <end position="664"/>
    </location>
</feature>
<evidence type="ECO:0000313" key="3">
    <source>
        <dbReference type="Proteomes" id="UP000280296"/>
    </source>
</evidence>
<name>A0A432MFR5_9BACT</name>
<reference evidence="2 3" key="2">
    <citation type="submission" date="2019-01" db="EMBL/GenBank/DDBJ databases">
        <title>Tautonia sociabilis, a novel thermotolerant planctomycete of Isosphaeraceae family, isolated from a 4000 m deep subterranean habitat.</title>
        <authorList>
            <person name="Kovaleva O.L."/>
            <person name="Elcheninov A.G."/>
            <person name="Van Heerden E."/>
            <person name="Toshchakov S.V."/>
            <person name="Novikov A."/>
            <person name="Bonch-Osmolovskaya E.A."/>
            <person name="Kublanov I.V."/>
        </authorList>
    </citation>
    <scope>NUCLEOTIDE SEQUENCE [LARGE SCALE GENOMIC DNA]</scope>
    <source>
        <strain evidence="2 3">GM2012</strain>
    </source>
</reference>
<reference evidence="2 3" key="1">
    <citation type="submission" date="2018-12" db="EMBL/GenBank/DDBJ databases">
        <authorList>
            <person name="Toschakov S.V."/>
        </authorList>
    </citation>
    <scope>NUCLEOTIDE SEQUENCE [LARGE SCALE GENOMIC DNA]</scope>
    <source>
        <strain evidence="2 3">GM2012</strain>
    </source>
</reference>
<gene>
    <name evidence="2" type="ORF">TsocGM_18825</name>
</gene>
<evidence type="ECO:0000313" key="2">
    <source>
        <dbReference type="EMBL" id="RUL85265.1"/>
    </source>
</evidence>
<feature type="region of interest" description="Disordered" evidence="1">
    <location>
        <begin position="626"/>
        <end position="687"/>
    </location>
</feature>
<feature type="compositionally biased region" description="Pro residues" evidence="1">
    <location>
        <begin position="43"/>
        <end position="53"/>
    </location>
</feature>
<sequence length="900" mass="92883">MPIRVRCQCGQKLKAPDHFAGQRVRCPICKTKVRIPIPDDPEGLPPAPIPIPSPFSDEPTSDPGPSAVESGAFPGEPAAPPDEEGWAAPPPEEAEEFPTAPASVPSPAEGEGESEWRPRESTGDPTTQGWPIPEELRRLGDEVFGTGFAPLPDEAPLPPIAPASEPPPWPEPGPAGSPSRAWPEMPPPADLGDPWEPLPGPGASPAEPASPAEDREAPWPPSTPIAPEPLGPPPGPDPGTGTDDRDTLLPAVEPDRGEALGIEPPPPGNVADANANANANADAEEAGATIIGPAPFPHPPWVPEAEEEPRPDPGSRTPEGFFSDPEGPTQYDPTLSPAEPEGIEDRSPGVEPSPAAERPPAEESQPTGPTLVASPGPDPEGPTAFEPTAEGPTADPLETDETFVQPPPVPPEPDPSPDPDPDPEPDPGHREDPPTMGMAGVSAAWESLPVEFEPADSPTGENEADRRTPEAAPDSAPGPEFDSGWSPMGASEWEVEAPPTELGDEPAAVGPAISPGAIPGVPGRPGPGAVLPEGQDETVEFPSPFREELVVTVPRPRPRPSPAPPEGGRPAPTASEKAPLPRRPGLQRRAEARASRRRRRAAGWTVLALGALLAGSSAVFGLIRGNATGSTGPEEAVGKTSRPGGKGAGGPASVSASGSSRVGSLPEPIVTGRPAGPEPARFEAPPEPRPATVAELLGPNLVLNPGAERFTPLDDATSPSGSVDFEGWERLGFVAARSLAEDPIQPIAVGAPPDLGAFSFLGGLPEDRDGVRTLLRQAVDVSVLADRIDAGRIRVEASAWLGGRDQTRSFSPNDRSTFTVRFLDANGDERPGTAMTLGPIDDGMLQSGPPDLPLMAPVSGAGPVPAGTRALVFELAFDLRAGAVIDASADDLLVSLSEAP</sequence>